<dbReference type="EMBL" id="AZDZ01000009">
    <property type="protein sequence ID" value="KRK79975.1"/>
    <property type="molecule type" value="Genomic_DNA"/>
</dbReference>
<dbReference type="Proteomes" id="UP000051248">
    <property type="component" value="Unassembled WGS sequence"/>
</dbReference>
<dbReference type="RefSeq" id="WP_025024033.1">
    <property type="nucleotide sequence ID" value="NZ_AZDZ01000009.1"/>
</dbReference>
<reference evidence="1 2" key="1">
    <citation type="journal article" date="2015" name="Genome Announc.">
        <title>Expanding the biotechnology potential of lactobacilli through comparative genomics of 213 strains and associated genera.</title>
        <authorList>
            <person name="Sun Z."/>
            <person name="Harris H.M."/>
            <person name="McCann A."/>
            <person name="Guo C."/>
            <person name="Argimon S."/>
            <person name="Zhang W."/>
            <person name="Yang X."/>
            <person name="Jeffery I.B."/>
            <person name="Cooney J.C."/>
            <person name="Kagawa T.F."/>
            <person name="Liu W."/>
            <person name="Song Y."/>
            <person name="Salvetti E."/>
            <person name="Wrobel A."/>
            <person name="Rasinkangas P."/>
            <person name="Parkhill J."/>
            <person name="Rea M.C."/>
            <person name="O'Sullivan O."/>
            <person name="Ritari J."/>
            <person name="Douillard F.P."/>
            <person name="Paul Ross R."/>
            <person name="Yang R."/>
            <person name="Briner A.E."/>
            <person name="Felis G.E."/>
            <person name="de Vos W.M."/>
            <person name="Barrangou R."/>
            <person name="Klaenhammer T.R."/>
            <person name="Caufield P.W."/>
            <person name="Cui Y."/>
            <person name="Zhang H."/>
            <person name="O'Toole P.W."/>
        </authorList>
    </citation>
    <scope>NUCLEOTIDE SEQUENCE [LARGE SCALE GENOMIC DNA]</scope>
    <source>
        <strain evidence="1 2">DSM 19682</strain>
    </source>
</reference>
<sequence length="107" mass="12588">MQVKQSRLNNTIAKTIITNTATFIDRNFDFKLGEVNTHLKQMPLKQLDIFANQSFQKQYSIIVTMVNDEQFHGKLIKRINQNKYILKINNSFFKIVQLEQIKSINLV</sequence>
<dbReference type="AlphaFoldDB" id="A0A0R1KLB2"/>
<evidence type="ECO:0000313" key="1">
    <source>
        <dbReference type="EMBL" id="KRK79975.1"/>
    </source>
</evidence>
<evidence type="ECO:0000313" key="2">
    <source>
        <dbReference type="Proteomes" id="UP000051248"/>
    </source>
</evidence>
<dbReference type="PATRIC" id="fig|1423775.4.peg.155"/>
<dbReference type="eggNOG" id="ENOG5030AUY">
    <property type="taxonomic scope" value="Bacteria"/>
</dbReference>
<gene>
    <name evidence="1" type="ORF">FD03_GL000151</name>
</gene>
<keyword evidence="2" id="KW-1185">Reference proteome</keyword>
<comment type="caution">
    <text evidence="1">The sequence shown here is derived from an EMBL/GenBank/DDBJ whole genome shotgun (WGS) entry which is preliminary data.</text>
</comment>
<dbReference type="OrthoDB" id="2328197at2"/>
<accession>A0A0R1KLB2</accession>
<dbReference type="STRING" id="1423775.FD03_GL000151"/>
<organism evidence="1 2">
    <name type="scientific">Companilactobacillus nodensis DSM 19682 = JCM 14932 = NBRC 107160</name>
    <dbReference type="NCBI Taxonomy" id="1423775"/>
    <lineage>
        <taxon>Bacteria</taxon>
        <taxon>Bacillati</taxon>
        <taxon>Bacillota</taxon>
        <taxon>Bacilli</taxon>
        <taxon>Lactobacillales</taxon>
        <taxon>Lactobacillaceae</taxon>
        <taxon>Companilactobacillus</taxon>
    </lineage>
</organism>
<protein>
    <submittedName>
        <fullName evidence="1">Uncharacterized protein</fullName>
    </submittedName>
</protein>
<name>A0A0R1KLB2_9LACO</name>
<proteinExistence type="predicted"/>